<dbReference type="PRINTS" id="PR01434">
    <property type="entry name" value="NADHDHGNASE5"/>
</dbReference>
<keyword evidence="3 8" id="KW-0812">Transmembrane</keyword>
<proteinExistence type="predicted"/>
<feature type="transmembrane region" description="Helical" evidence="8">
    <location>
        <begin position="250"/>
        <end position="267"/>
    </location>
</feature>
<feature type="transmembrane region" description="Helical" evidence="8">
    <location>
        <begin position="475"/>
        <end position="496"/>
    </location>
</feature>
<feature type="transmembrane region" description="Helical" evidence="8">
    <location>
        <begin position="313"/>
        <end position="340"/>
    </location>
</feature>
<comment type="catalytic activity">
    <reaction evidence="7">
        <text>a ubiquinone + NADH + 5 H(+)(in) = a ubiquinol + NAD(+) + 4 H(+)(out)</text>
        <dbReference type="Rhea" id="RHEA:29091"/>
        <dbReference type="Rhea" id="RHEA-COMP:9565"/>
        <dbReference type="Rhea" id="RHEA-COMP:9566"/>
        <dbReference type="ChEBI" id="CHEBI:15378"/>
        <dbReference type="ChEBI" id="CHEBI:16389"/>
        <dbReference type="ChEBI" id="CHEBI:17976"/>
        <dbReference type="ChEBI" id="CHEBI:57540"/>
        <dbReference type="ChEBI" id="CHEBI:57945"/>
        <dbReference type="EC" id="7.1.1.2"/>
    </reaction>
</comment>
<dbReference type="GO" id="GO:0042773">
    <property type="term" value="P:ATP synthesis coupled electron transport"/>
    <property type="evidence" value="ECO:0007669"/>
    <property type="project" value="InterPro"/>
</dbReference>
<evidence type="ECO:0000256" key="2">
    <source>
        <dbReference type="ARBA" id="ARBA00012944"/>
    </source>
</evidence>
<feature type="transmembrane region" description="Helical" evidence="8">
    <location>
        <begin position="160"/>
        <end position="183"/>
    </location>
</feature>
<geneLocation type="mitochondrion" evidence="10"/>
<evidence type="ECO:0000256" key="8">
    <source>
        <dbReference type="SAM" id="Phobius"/>
    </source>
</evidence>
<evidence type="ECO:0000313" key="10">
    <source>
        <dbReference type="EMBL" id="AKC58426.1"/>
    </source>
</evidence>
<evidence type="ECO:0000256" key="5">
    <source>
        <dbReference type="ARBA" id="ARBA00023136"/>
    </source>
</evidence>
<dbReference type="InterPro" id="IPR003945">
    <property type="entry name" value="NU5C-like"/>
</dbReference>
<dbReference type="PANTHER" id="PTHR42829">
    <property type="entry name" value="NADH-UBIQUINONE OXIDOREDUCTASE CHAIN 5"/>
    <property type="match status" value="1"/>
</dbReference>
<feature type="transmembrane region" description="Helical" evidence="8">
    <location>
        <begin position="74"/>
        <end position="94"/>
    </location>
</feature>
<name>A0A0E3U2H3_EUTPN</name>
<feature type="transmembrane region" description="Helical" evidence="8">
    <location>
        <begin position="387"/>
        <end position="410"/>
    </location>
</feature>
<gene>
    <name evidence="10" type="primary">nad5</name>
</gene>
<dbReference type="GO" id="GO:0015990">
    <property type="term" value="P:electron transport coupled proton transport"/>
    <property type="evidence" value="ECO:0007669"/>
    <property type="project" value="TreeGrafter"/>
</dbReference>
<evidence type="ECO:0000256" key="4">
    <source>
        <dbReference type="ARBA" id="ARBA00022989"/>
    </source>
</evidence>
<feature type="transmembrane region" description="Helical" evidence="8">
    <location>
        <begin position="40"/>
        <end position="67"/>
    </location>
</feature>
<dbReference type="AlphaFoldDB" id="A0A0E3U2H3"/>
<dbReference type="EMBL" id="KP241855">
    <property type="protein sequence ID" value="AKC58426.1"/>
    <property type="molecule type" value="Genomic_DNA"/>
</dbReference>
<feature type="domain" description="NADH:quinone oxidoreductase/Mrp antiporter transmembrane" evidence="9">
    <location>
        <begin position="95"/>
        <end position="348"/>
    </location>
</feature>
<evidence type="ECO:0000256" key="7">
    <source>
        <dbReference type="ARBA" id="ARBA00049551"/>
    </source>
</evidence>
<organism evidence="10">
    <name type="scientific">Eurytrema pancreaticum</name>
    <name type="common">Pancreas fluke</name>
    <dbReference type="NCBI Taxonomy" id="374591"/>
    <lineage>
        <taxon>Eukaryota</taxon>
        <taxon>Metazoa</taxon>
        <taxon>Spiralia</taxon>
        <taxon>Lophotrochozoa</taxon>
        <taxon>Platyhelminthes</taxon>
        <taxon>Trematoda</taxon>
        <taxon>Digenea</taxon>
        <taxon>Plagiorchiida</taxon>
        <taxon>Xiphidiata</taxon>
        <taxon>Gorgoderoidea</taxon>
        <taxon>Dicrocoeliidae</taxon>
        <taxon>Eurytrema</taxon>
    </lineage>
</organism>
<feature type="transmembrane region" description="Helical" evidence="8">
    <location>
        <begin position="100"/>
        <end position="120"/>
    </location>
</feature>
<evidence type="ECO:0000256" key="1">
    <source>
        <dbReference type="ARBA" id="ARBA00004141"/>
    </source>
</evidence>
<evidence type="ECO:0000256" key="3">
    <source>
        <dbReference type="ARBA" id="ARBA00022692"/>
    </source>
</evidence>
<dbReference type="EC" id="7.1.1.2" evidence="2"/>
<comment type="subcellular location">
    <subcellularLocation>
        <location evidence="1">Membrane</location>
        <topology evidence="1">Multi-pass membrane protein</topology>
    </subcellularLocation>
</comment>
<evidence type="ECO:0000256" key="6">
    <source>
        <dbReference type="ARBA" id="ARBA00031027"/>
    </source>
</evidence>
<feature type="transmembrane region" description="Helical" evidence="8">
    <location>
        <begin position="195"/>
        <end position="213"/>
    </location>
</feature>
<dbReference type="GO" id="GO:0003954">
    <property type="term" value="F:NADH dehydrogenase activity"/>
    <property type="evidence" value="ECO:0007669"/>
    <property type="project" value="TreeGrafter"/>
</dbReference>
<reference evidence="10" key="1">
    <citation type="journal article" date="2016" name="Gene">
        <title>Sequencing and characterization of the complete mitochondrial genome from the pancreatic fluke Eurytrema pancreaticum (Trematoda: Dicrocoeliidae).</title>
        <authorList>
            <person name="Chang Q.C."/>
            <person name="Liu G.H."/>
            <person name="Gao J.F."/>
            <person name="Zheng X."/>
            <person name="Zhang Y."/>
            <person name="Duan H."/>
            <person name="Yue D.M."/>
            <person name="Fu X."/>
            <person name="Su X."/>
            <person name="Gao Y."/>
            <person name="Wang C.R."/>
        </authorList>
    </citation>
    <scope>NUCLEOTIDE SEQUENCE</scope>
    <source>
        <strain evidence="10">Heilongjiang</strain>
    </source>
</reference>
<feature type="transmembrane region" description="Helical" evidence="8">
    <location>
        <begin position="502"/>
        <end position="525"/>
    </location>
</feature>
<feature type="transmembrane region" description="Helical" evidence="8">
    <location>
        <begin position="127"/>
        <end position="148"/>
    </location>
</feature>
<feature type="transmembrane region" description="Helical" evidence="8">
    <location>
        <begin position="422"/>
        <end position="444"/>
    </location>
</feature>
<dbReference type="PANTHER" id="PTHR42829:SF2">
    <property type="entry name" value="NADH-UBIQUINONE OXIDOREDUCTASE CHAIN 5"/>
    <property type="match status" value="1"/>
</dbReference>
<feature type="transmembrane region" description="Helical" evidence="8">
    <location>
        <begin position="352"/>
        <end position="375"/>
    </location>
</feature>
<dbReference type="GO" id="GO:0016020">
    <property type="term" value="C:membrane"/>
    <property type="evidence" value="ECO:0007669"/>
    <property type="project" value="UniProtKB-SubCell"/>
</dbReference>
<keyword evidence="4 8" id="KW-1133">Transmembrane helix</keyword>
<dbReference type="Pfam" id="PF00361">
    <property type="entry name" value="Proton_antipo_M"/>
    <property type="match status" value="1"/>
</dbReference>
<dbReference type="InterPro" id="IPR001750">
    <property type="entry name" value="ND/Mrp_TM"/>
</dbReference>
<dbReference type="GO" id="GO:0008137">
    <property type="term" value="F:NADH dehydrogenase (ubiquinone) activity"/>
    <property type="evidence" value="ECO:0007669"/>
    <property type="project" value="UniProtKB-EC"/>
</dbReference>
<accession>A0A0E3U2H3</accession>
<protein>
    <recommendedName>
        <fullName evidence="2">NADH:ubiquinone reductase (H(+)-translocating)</fullName>
        <ecNumber evidence="2">7.1.1.2</ecNumber>
    </recommendedName>
    <alternativeName>
        <fullName evidence="6">NADH dehydrogenase subunit 5</fullName>
    </alternativeName>
</protein>
<keyword evidence="10" id="KW-0496">Mitochondrion</keyword>
<keyword evidence="5 8" id="KW-0472">Membrane</keyword>
<sequence length="527" mass="59302">MFWIILGVLWWLLIFWAAFYEAYCLSVSLIDQHVGFDGLVSFIFDNVSFICLYMLCLCGGLALVYCFHYISGDTAVSLFILMVWFLCVMAFLMISGNVYSTLICWEYLGLSSVFLILYYLNGSSLRAAVVTIFSSRFGDVGLFLLLAWSCNCSNIDYNYFSLYVIMAVVFLTKSAGYPFFTWLVEAMRAPTPVSAAVHSSTLVAAGMWFVFRYHHFLGPDVLDCLYLLCVLTIVVSGVCALVFNDLKKLAALSTCSNLSWCFVFFALSGDVDLALYQLVIHGLSKAYLFMAFGDLMGCSGGNQGFVGVYMSRYLGCFTVLAQCVLIFSLCGLPFLGAFFIKHYLFARFLFSIDIASCFTLFACIVLTYAYSFRLVLLLNGSKTGSKLAYSSLFSVYVYFAIIALVVSYLFSIAAPEIVGVDYVASLMLVLSEFVGVSMGVWVFYKNEVMTFSYWISEFAGSDSFVDVLRKFFSKLMLLSTIGFYRLEFHILYWLRFDGGEELYGYSVSFILSIIILLILYLLVLFCL</sequence>
<feature type="transmembrane region" description="Helical" evidence="8">
    <location>
        <begin position="225"/>
        <end position="243"/>
    </location>
</feature>
<evidence type="ECO:0000259" key="9">
    <source>
        <dbReference type="Pfam" id="PF00361"/>
    </source>
</evidence>